<keyword evidence="1 2" id="KW-0833">Ubl conjugation pathway</keyword>
<dbReference type="InterPro" id="IPR000569">
    <property type="entry name" value="HECT_dom"/>
</dbReference>
<name>A2E999_TRIV3</name>
<dbReference type="SUPFAM" id="SSF56204">
    <property type="entry name" value="Hect, E3 ligase catalytic domain"/>
    <property type="match status" value="1"/>
</dbReference>
<dbReference type="KEGG" id="tva:4768721"/>
<dbReference type="EMBL" id="DS113332">
    <property type="protein sequence ID" value="EAY10784.1"/>
    <property type="molecule type" value="Genomic_DNA"/>
</dbReference>
<keyword evidence="3" id="KW-1133">Transmembrane helix</keyword>
<dbReference type="OrthoDB" id="8068875at2759"/>
<reference evidence="5" key="2">
    <citation type="journal article" date="2007" name="Science">
        <title>Draft genome sequence of the sexually transmitted pathogen Trichomonas vaginalis.</title>
        <authorList>
            <person name="Carlton J.M."/>
            <person name="Hirt R.P."/>
            <person name="Silva J.C."/>
            <person name="Delcher A.L."/>
            <person name="Schatz M."/>
            <person name="Zhao Q."/>
            <person name="Wortman J.R."/>
            <person name="Bidwell S.L."/>
            <person name="Alsmark U.C.M."/>
            <person name="Besteiro S."/>
            <person name="Sicheritz-Ponten T."/>
            <person name="Noel C.J."/>
            <person name="Dacks J.B."/>
            <person name="Foster P.G."/>
            <person name="Simillion C."/>
            <person name="Van de Peer Y."/>
            <person name="Miranda-Saavedra D."/>
            <person name="Barton G.J."/>
            <person name="Westrop G.D."/>
            <person name="Mueller S."/>
            <person name="Dessi D."/>
            <person name="Fiori P.L."/>
            <person name="Ren Q."/>
            <person name="Paulsen I."/>
            <person name="Zhang H."/>
            <person name="Bastida-Corcuera F.D."/>
            <person name="Simoes-Barbosa A."/>
            <person name="Brown M.T."/>
            <person name="Hayes R.D."/>
            <person name="Mukherjee M."/>
            <person name="Okumura C.Y."/>
            <person name="Schneider R."/>
            <person name="Smith A.J."/>
            <person name="Vanacova S."/>
            <person name="Villalvazo M."/>
            <person name="Haas B.J."/>
            <person name="Pertea M."/>
            <person name="Feldblyum T.V."/>
            <person name="Utterback T.R."/>
            <person name="Shu C.L."/>
            <person name="Osoegawa K."/>
            <person name="de Jong P.J."/>
            <person name="Hrdy I."/>
            <person name="Horvathova L."/>
            <person name="Zubacova Z."/>
            <person name="Dolezal P."/>
            <person name="Malik S.B."/>
            <person name="Logsdon J.M. Jr."/>
            <person name="Henze K."/>
            <person name="Gupta A."/>
            <person name="Wang C.C."/>
            <person name="Dunne R.L."/>
            <person name="Upcroft J.A."/>
            <person name="Upcroft P."/>
            <person name="White O."/>
            <person name="Salzberg S.L."/>
            <person name="Tang P."/>
            <person name="Chiu C.-H."/>
            <person name="Lee Y.-S."/>
            <person name="Embley T.M."/>
            <person name="Coombs G.H."/>
            <person name="Mottram J.C."/>
            <person name="Tachezy J."/>
            <person name="Fraser-Liggett C.M."/>
            <person name="Johnson P.J."/>
        </authorList>
    </citation>
    <scope>NUCLEOTIDE SEQUENCE [LARGE SCALE GENOMIC DNA]</scope>
    <source>
        <strain evidence="5">G3</strain>
    </source>
</reference>
<dbReference type="Gene3D" id="3.30.2160.10">
    <property type="entry name" value="Hect, E3 ligase catalytic domain"/>
    <property type="match status" value="1"/>
</dbReference>
<dbReference type="SMR" id="A2E999"/>
<dbReference type="eggNOG" id="KOG1426">
    <property type="taxonomic scope" value="Eukaryota"/>
</dbReference>
<feature type="transmembrane region" description="Helical" evidence="3">
    <location>
        <begin position="2222"/>
        <end position="2240"/>
    </location>
</feature>
<protein>
    <recommendedName>
        <fullName evidence="4">HECT domain-containing protein</fullName>
    </recommendedName>
</protein>
<dbReference type="GO" id="GO:0005737">
    <property type="term" value="C:cytoplasm"/>
    <property type="evidence" value="ECO:0000318"/>
    <property type="project" value="GO_Central"/>
</dbReference>
<dbReference type="Proteomes" id="UP000001542">
    <property type="component" value="Unassembled WGS sequence"/>
</dbReference>
<dbReference type="InParanoid" id="A2E999"/>
<dbReference type="RefSeq" id="XP_001323007.1">
    <property type="nucleotide sequence ID" value="XM_001322972.1"/>
</dbReference>
<proteinExistence type="predicted"/>
<dbReference type="SMART" id="SM00119">
    <property type="entry name" value="HECTc"/>
    <property type="match status" value="1"/>
</dbReference>
<feature type="transmembrane region" description="Helical" evidence="3">
    <location>
        <begin position="2183"/>
        <end position="2202"/>
    </location>
</feature>
<evidence type="ECO:0000256" key="2">
    <source>
        <dbReference type="PROSITE-ProRule" id="PRU00104"/>
    </source>
</evidence>
<dbReference type="STRING" id="5722.A2E999"/>
<dbReference type="PANTHER" id="PTHR46654:SF1">
    <property type="entry name" value="E3 UBIQUITIN-PROTEIN LIGASE HECTD3"/>
    <property type="match status" value="1"/>
</dbReference>
<dbReference type="Gene3D" id="3.30.2410.10">
    <property type="entry name" value="Hect, E3 ligase catalytic domain"/>
    <property type="match status" value="1"/>
</dbReference>
<dbReference type="InterPro" id="IPR035983">
    <property type="entry name" value="Hect_E3_ubiquitin_ligase"/>
</dbReference>
<dbReference type="VEuPathDB" id="TrichDB:TVAG_121880"/>
<gene>
    <name evidence="5" type="ORF">TVAG_121880</name>
</gene>
<dbReference type="PROSITE" id="PS50237">
    <property type="entry name" value="HECT"/>
    <property type="match status" value="1"/>
</dbReference>
<keyword evidence="3" id="KW-0812">Transmembrane</keyword>
<sequence length="2965" mass="339329">MGQDLSQASISLTQNADAYGGEGQNVIEVGFDELPLKTSFQSDLFDKSNEEVQKDLNLPSAEMVYDIITDYLTYSSTSTLSEAFSKVLIPLFCGTLDSKPKQIQILSNLFRFLRERAFPYFMNEGRRLNAINEQINGIQNDIVNTHRRIPEEFFNVGTYLKSEEAYQDFLTKFKEIVQYKEIRPHPSYAALTTRFSDFKSDDENAIYRLLSWGFGAGEITAIIKSLQYITNLCFENKIEKTNDFSFDQLKSVINSISLANTCFAPPTNQIISSTTISSSTQIGKVQTSFIASDGTHLYIIGKGKKLTIVDLSKNITKHENRFQQYTLDELNESSNEDMSITYSNGYLLIYSQKIPIYSIYRTKPFERVNSQIKFSIHGEFTIIPQCNPPYATDSKYFYSLNAPCGVAVLSIKPPNLVLHRFIDFVRSDAPLLEPFDEELFPSKFLSNLTAATNGITISFFHLVNSSDNQYTYFARHFSLVDGRHICDSQFVLEHVISTLTYDPWNRCYWGCNNQRIIHIPSFNSQPPWLTGSDINNVAEFSPSAPCSTHAEVLNSLINFLEFYTVHFAGLSFHAAQSNHNYSPTTARFFAPCTNDAVKYIINAINYFTEIYASKRECEGFKLERCKHTILSLIRLFDYNLSNMDTQISVIGDQAPPKFIYAVDSINILVGILENEDFTFAHKSVIFTIVNSIELLFTDNKQSLPTVFIKIIKKMSTEFILYTLQKIHNMSIYPYCFNSTTIKDTFLSLIKNYPKLTITETELLETYMRSLFINSRDYLLSQQQVDKGNKDILMDNFFTFSTMIFDEFSARIDKMPNTYNETTRSEIPNMNIFEKFIMLLHHFQQFPTVVDFATTKIHELFVKLTHMISTIKFDCPIYPQHNLLFYSVYSCYIDYIDSLMNNAALMKSSTTYSWLYQPTKESKLTPNDINDIVSQATTEQKSHRRLVRKGLSFNFHSTSYSNNAEIQEGFLTSLVAKDESQAIKTLIDYLYLKIPDHVKKVENNDLRHLERVILAAYTKQLGLTSDLCDLNIYLSSNQPVEISKYIKNIVQLVYKTRRYLRRAKQASSNTNESNNSYEQFIQLIMKKCIFLVHLQPCLRLMSDIESSFSLMAKKISSFMTSEITVEQYFDQIEKAHAARRSISQAVGYIQEILSNRFTPLSMAITSLMLEKYSTNDAIQTLVLGVANPMSKDIPSEVTETIKLINLVNEMTINIKEDFAQQSFIAFYTNVTFSVGQEYPSLIIEPTLKLIQYLTGKESKFNKENSTSLVSLLVSLFCVLAKNSESFATNEFKNLYQKLSQASSLDPDDPETIALFYRSGMDAKIHPSTIINRLMTCEPQEYTRYISALGELCQGSSSKDSIFYWILHEISRICSGGHSSFLKDYPSISEKSLEKENLCKTPDIILSGCLKLIQLVRRFLNESSTTGRYVMDVFRFILENFISPKEKVSSSLIIFSDQLLLYAVFGVLSNVIDVISFSSLIKDSESSILYYVSSINQQNKTFECWQLPINAESTLLSVPFSDSILSIPSTPFTPSIFPFYDQLIHVFIKFLTMNNPSHFTEGLLYYGLSSMHEYCRDLTFFNMLVNEKIYDVLPEFSFENYNSDFMNIVRKHLASNDGGFTTPRSSTSELFYASPSVIKDTDGLVFTDKQISCKDGLHVFISKVFSQTEDISLSIEAADIVQSYDAGFYHLAINESNIKCLMYSRRLNKSTISGKVKTALGPKESPKCNLLLKYDHLTKECSIYNNETGLLLQKHVFTSTMVCFVVVLYPGADLKYEFGVEKKILNTMDGKIVFKRNRKNINNVNCLTNAVQTITNIKDLNISCHPFSQPEDIECERFSGKNSNEKFMIFPADSVSSTQLVTSLEKSDKKNIEQKKLIKFPLNQILSTELLHFTTPPNSYYVLKNNCNDDPISTVFNPSKTFSVDQHTGKLSMKNRIKEFVPRDTLPHIHPHNFGILPSVILNHFATGYSQKLRKTLLSTVLLQCYSPSSIGIDRALVKFNFTDQNALLKSMLSLLTVIEPYDAFSSSPINFQLNLIDQNVMTPKSSQFLQKSAITNIFNYIGKHNKAVEFITAWASLLFNEGKDVTSHSVKQNHPYAIIVDPSSLPSPQTFTKQGFDLWIIMQTQLQPVVPDCICTISTNTCKGIKISNTIEVAAGHSFTLSPPENKDPGNLIAAIPMMKDDTVTLLGTFFDLVVSFKYFVIALDYFKKEIPFLLMQDFRTKVYIFFIQALLGNSPFFITYNSDILRFLINHFPLMESDIEGDLLIHLGLIGKFFDVAQHPQIAIWLEEIQTLWDEKFYLSLKYYFDYFASETDKISLKNIQIKPFEIPKNVSFDSFETNEKKEKGLFITLKRLLMPRDNQYGFPFYQLLGIWAKYSQKCPPTVSKRLSSKILKVEFIKTVPHSANFMLTTAPSSIKLQYSFEEDMSNPQELTLAHAFVLNNHTTIYIEICDDTNMWELLSPYFISNDRPNKDEFVLQNKEWFIDDIKHLLFNWDNNTDRLILATFPYKLFSNHSLQVDISPDSIASSTQTKPLNLLCVRAHFLLIMNWFFGNTKNDFMTNPSMKLLLPLVSPKLKLDNLRNIIKKNSKSRRPDINIDRISAVEVREGVSTNYNATLIAQMVNIYKNINDFKDSTDRPWEVHFTNEVGIDAGGPARELVTELALDICSPNCGLVIPTPNSRNEIGQYRDTVIPLPHPMIKNSPERYRVFGAVIAICIRTGLVQFFNFPPLVWEFLITGEIALERIMEIDDHYKTTIDSFKEAMKEGMTDEEFKARLNHKFVIQDARGNEMPLIQRGRTEFITASNCAQFISLANEFRINELKASLNAIRDGLWENIGIDPLLNLDWSTLEYAACGEREITYEALRKVTKFENLDNTQQDIFLKVCEMMTSEQRSLLLKFSTGRIRLPPNCGDDEKFLKVDRAEGIDRMPTSSTCFHQFHMPRYSSYQKAFKLITLAIEYTGSFELR</sequence>
<dbReference type="PANTHER" id="PTHR46654">
    <property type="entry name" value="E3 UBIQUITIN-PROTEIN LIGASE HECTD3"/>
    <property type="match status" value="1"/>
</dbReference>
<keyword evidence="3" id="KW-0472">Membrane</keyword>
<dbReference type="VEuPathDB" id="TrichDB:TVAGG3_0421310"/>
<dbReference type="InterPro" id="IPR042469">
    <property type="entry name" value="HECTD3"/>
</dbReference>
<evidence type="ECO:0000313" key="5">
    <source>
        <dbReference type="EMBL" id="EAY10784.1"/>
    </source>
</evidence>
<accession>A2E999</accession>
<reference evidence="5" key="1">
    <citation type="submission" date="2006-10" db="EMBL/GenBank/DDBJ databases">
        <authorList>
            <person name="Amadeo P."/>
            <person name="Zhao Q."/>
            <person name="Wortman J."/>
            <person name="Fraser-Liggett C."/>
            <person name="Carlton J."/>
        </authorList>
    </citation>
    <scope>NUCLEOTIDE SEQUENCE</scope>
    <source>
        <strain evidence="5">G3</strain>
    </source>
</reference>
<dbReference type="Pfam" id="PF00632">
    <property type="entry name" value="HECT"/>
    <property type="match status" value="1"/>
</dbReference>
<evidence type="ECO:0000259" key="4">
    <source>
        <dbReference type="PROSITE" id="PS50237"/>
    </source>
</evidence>
<evidence type="ECO:0000256" key="1">
    <source>
        <dbReference type="ARBA" id="ARBA00022786"/>
    </source>
</evidence>
<dbReference type="GO" id="GO:0004842">
    <property type="term" value="F:ubiquitin-protein transferase activity"/>
    <property type="evidence" value="ECO:0007669"/>
    <property type="project" value="InterPro"/>
</dbReference>
<feature type="domain" description="HECT" evidence="4">
    <location>
        <begin position="2626"/>
        <end position="2965"/>
    </location>
</feature>
<feature type="active site" description="Glycyl thioester intermediate" evidence="2">
    <location>
        <position position="2933"/>
    </location>
</feature>
<evidence type="ECO:0000256" key="3">
    <source>
        <dbReference type="SAM" id="Phobius"/>
    </source>
</evidence>
<keyword evidence="6" id="KW-1185">Reference proteome</keyword>
<evidence type="ECO:0000313" key="6">
    <source>
        <dbReference type="Proteomes" id="UP000001542"/>
    </source>
</evidence>
<organism evidence="5 6">
    <name type="scientific">Trichomonas vaginalis (strain ATCC PRA-98 / G3)</name>
    <dbReference type="NCBI Taxonomy" id="412133"/>
    <lineage>
        <taxon>Eukaryota</taxon>
        <taxon>Metamonada</taxon>
        <taxon>Parabasalia</taxon>
        <taxon>Trichomonadida</taxon>
        <taxon>Trichomonadidae</taxon>
        <taxon>Trichomonas</taxon>
    </lineage>
</organism>
<dbReference type="Gene3D" id="3.90.1750.10">
    <property type="entry name" value="Hect, E3 ligase catalytic domains"/>
    <property type="match status" value="1"/>
</dbReference>